<keyword evidence="2 5" id="KW-0732">Signal</keyword>
<dbReference type="GO" id="GO:0042597">
    <property type="term" value="C:periplasmic space"/>
    <property type="evidence" value="ECO:0007669"/>
    <property type="project" value="UniProtKB-SubCell"/>
</dbReference>
<dbReference type="Pfam" id="PF07940">
    <property type="entry name" value="Hepar_II_III_C"/>
    <property type="match status" value="1"/>
</dbReference>
<evidence type="ECO:0000256" key="5">
    <source>
        <dbReference type="SAM" id="SignalP"/>
    </source>
</evidence>
<organism evidence="7 8">
    <name type="scientific">Chitinophaga dinghuensis</name>
    <dbReference type="NCBI Taxonomy" id="1539050"/>
    <lineage>
        <taxon>Bacteria</taxon>
        <taxon>Pseudomonadati</taxon>
        <taxon>Bacteroidota</taxon>
        <taxon>Chitinophagia</taxon>
        <taxon>Chitinophagales</taxon>
        <taxon>Chitinophagaceae</taxon>
        <taxon>Chitinophaga</taxon>
    </lineage>
</organism>
<dbReference type="Proteomes" id="UP000249819">
    <property type="component" value="Unassembled WGS sequence"/>
</dbReference>
<dbReference type="InterPro" id="IPR012480">
    <property type="entry name" value="Hepar_II_III_C"/>
</dbReference>
<proteinExistence type="predicted"/>
<feature type="signal peptide" evidence="5">
    <location>
        <begin position="1"/>
        <end position="20"/>
    </location>
</feature>
<dbReference type="InterPro" id="IPR008929">
    <property type="entry name" value="Chondroitin_lyas"/>
</dbReference>
<feature type="chain" id="PRO_5016408787" evidence="5">
    <location>
        <begin position="21"/>
        <end position="653"/>
    </location>
</feature>
<evidence type="ECO:0000256" key="2">
    <source>
        <dbReference type="ARBA" id="ARBA00022729"/>
    </source>
</evidence>
<reference evidence="7 8" key="1">
    <citation type="submission" date="2018-06" db="EMBL/GenBank/DDBJ databases">
        <title>Genomic Encyclopedia of Archaeal and Bacterial Type Strains, Phase II (KMG-II): from individual species to whole genera.</title>
        <authorList>
            <person name="Goeker M."/>
        </authorList>
    </citation>
    <scope>NUCLEOTIDE SEQUENCE [LARGE SCALE GENOMIC DNA]</scope>
    <source>
        <strain evidence="7 8">DSM 29821</strain>
    </source>
</reference>
<gene>
    <name evidence="7" type="ORF">CLV59_106189</name>
</gene>
<dbReference type="Gene3D" id="1.50.10.100">
    <property type="entry name" value="Chondroitin AC/alginate lyase"/>
    <property type="match status" value="1"/>
</dbReference>
<keyword evidence="4" id="KW-0456">Lyase</keyword>
<protein>
    <submittedName>
        <fullName evidence="7">Heparinase II/III-like protein</fullName>
    </submittedName>
</protein>
<sequence>MKKKLFLLGCCLFAALVSPAQNLMSGRYTEQDLHTRLIPRDRWEPFPGRSNRKVWTTVDTALAAKTIQLATSYLHYEWPGIPATTSLLIVRTGNRRDYQEIANKKREVLATLMMAEVYEDKGRFTDDIINGIWSVCEETFWGASAHLPRSKEISGLADAANPFVELFSAETAELLGWVDYFMGDKLDAVSPQIRKRIYDETNRRIFTPLMTKHHGWMGDSGSGRRPNNWNPWISSNWLCAVLLLEHDENKRAAAVSKILHTLDQFLNPYPQDGGCDEGPGYWSGAAASLYDNICLLNLATSNAFQYVLADEKVKHMAQFIYKAQISENYFIDFADADPRPGMNGALIYRFGKDVKDPDMMRFGAYYVRTEHQPWRGTYMYYRNLFSLFMQDEFSHAEKSLPLLANTWWPDLQVMTARDKAGDSKGFYVAAKGGNNDESHNHNDVGNFIVYYDGLPVLIDVGRGTYTARTFSDKRYDIWFNCSDYHNLPTVNGYTQRPGPAYKATQVSSANNTGASTMQLNIADAYPKEAGISSWNRTVQLKRNQKAVIEDQVALTKTDSLTQHLMTCFPVEILSPGVLVIHGEGRDYQLTYPAAKLNASIEKVTLTKMEDEGIKQKWGDNIYRINLKAIKPSAKEKYTYTVTPLRVTASASGL</sequence>
<feature type="domain" description="Heparinase II/III-like C-terminal" evidence="6">
    <location>
        <begin position="430"/>
        <end position="559"/>
    </location>
</feature>
<evidence type="ECO:0000313" key="7">
    <source>
        <dbReference type="EMBL" id="RAJ79129.1"/>
    </source>
</evidence>
<dbReference type="GO" id="GO:0016829">
    <property type="term" value="F:lyase activity"/>
    <property type="evidence" value="ECO:0007669"/>
    <property type="project" value="UniProtKB-KW"/>
</dbReference>
<keyword evidence="8" id="KW-1185">Reference proteome</keyword>
<dbReference type="OrthoDB" id="9793856at2"/>
<dbReference type="RefSeq" id="WP_111593598.1">
    <property type="nucleotide sequence ID" value="NZ_QLMA01000006.1"/>
</dbReference>
<evidence type="ECO:0000256" key="4">
    <source>
        <dbReference type="ARBA" id="ARBA00023239"/>
    </source>
</evidence>
<evidence type="ECO:0000256" key="1">
    <source>
        <dbReference type="ARBA" id="ARBA00004418"/>
    </source>
</evidence>
<dbReference type="PANTHER" id="PTHR39210:SF1">
    <property type="entry name" value="HEPARIN-SULFATE LYASE"/>
    <property type="match status" value="1"/>
</dbReference>
<evidence type="ECO:0000259" key="6">
    <source>
        <dbReference type="Pfam" id="PF07940"/>
    </source>
</evidence>
<accession>A0A327VT94</accession>
<evidence type="ECO:0000256" key="3">
    <source>
        <dbReference type="ARBA" id="ARBA00022764"/>
    </source>
</evidence>
<comment type="subcellular location">
    <subcellularLocation>
        <location evidence="1">Periplasm</location>
    </subcellularLocation>
</comment>
<dbReference type="EMBL" id="QLMA01000006">
    <property type="protein sequence ID" value="RAJ79129.1"/>
    <property type="molecule type" value="Genomic_DNA"/>
</dbReference>
<evidence type="ECO:0000313" key="8">
    <source>
        <dbReference type="Proteomes" id="UP000249819"/>
    </source>
</evidence>
<keyword evidence="3" id="KW-0574">Periplasm</keyword>
<dbReference type="AlphaFoldDB" id="A0A327VT94"/>
<name>A0A327VT94_9BACT</name>
<dbReference type="Gene3D" id="2.70.98.70">
    <property type="match status" value="1"/>
</dbReference>
<dbReference type="PANTHER" id="PTHR39210">
    <property type="entry name" value="HEPARIN-SULFATE LYASE"/>
    <property type="match status" value="1"/>
</dbReference>
<comment type="caution">
    <text evidence="7">The sequence shown here is derived from an EMBL/GenBank/DDBJ whole genome shotgun (WGS) entry which is preliminary data.</text>
</comment>
<dbReference type="SUPFAM" id="SSF48230">
    <property type="entry name" value="Chondroitin AC/alginate lyase"/>
    <property type="match status" value="1"/>
</dbReference>